<dbReference type="InterPro" id="IPR032675">
    <property type="entry name" value="LRR_dom_sf"/>
</dbReference>
<evidence type="ECO:0000313" key="2">
    <source>
        <dbReference type="Proteomes" id="UP001153678"/>
    </source>
</evidence>
<dbReference type="EMBL" id="CAMKVN010000698">
    <property type="protein sequence ID" value="CAI2170418.1"/>
    <property type="molecule type" value="Genomic_DNA"/>
</dbReference>
<dbReference type="Proteomes" id="UP001153678">
    <property type="component" value="Unassembled WGS sequence"/>
</dbReference>
<dbReference type="SUPFAM" id="SSF52047">
    <property type="entry name" value="RNI-like"/>
    <property type="match status" value="1"/>
</dbReference>
<keyword evidence="2" id="KW-1185">Reference proteome</keyword>
<dbReference type="AlphaFoldDB" id="A0A9W4SKP1"/>
<proteinExistence type="predicted"/>
<evidence type="ECO:0000313" key="1">
    <source>
        <dbReference type="EMBL" id="CAI2170418.1"/>
    </source>
</evidence>
<reference evidence="1" key="1">
    <citation type="submission" date="2022-08" db="EMBL/GenBank/DDBJ databases">
        <authorList>
            <person name="Kallberg Y."/>
            <person name="Tangrot J."/>
            <person name="Rosling A."/>
        </authorList>
    </citation>
    <scope>NUCLEOTIDE SEQUENCE</scope>
    <source>
        <strain evidence="1">Wild A</strain>
    </source>
</reference>
<gene>
    <name evidence="1" type="ORF">FWILDA_LOCUS4573</name>
</gene>
<dbReference type="OrthoDB" id="2351246at2759"/>
<name>A0A9W4SKP1_9GLOM</name>
<protein>
    <submittedName>
        <fullName evidence="1">9078_t:CDS:1</fullName>
    </submittedName>
</protein>
<comment type="caution">
    <text evidence="1">The sequence shown here is derived from an EMBL/GenBank/DDBJ whole genome shotgun (WGS) entry which is preliminary data.</text>
</comment>
<organism evidence="1 2">
    <name type="scientific">Funneliformis geosporum</name>
    <dbReference type="NCBI Taxonomy" id="1117311"/>
    <lineage>
        <taxon>Eukaryota</taxon>
        <taxon>Fungi</taxon>
        <taxon>Fungi incertae sedis</taxon>
        <taxon>Mucoromycota</taxon>
        <taxon>Glomeromycotina</taxon>
        <taxon>Glomeromycetes</taxon>
        <taxon>Glomerales</taxon>
        <taxon>Glomeraceae</taxon>
        <taxon>Funneliformis</taxon>
    </lineage>
</organism>
<accession>A0A9W4SKP1</accession>
<dbReference type="Gene3D" id="3.80.10.10">
    <property type="entry name" value="Ribonuclease Inhibitor"/>
    <property type="match status" value="1"/>
</dbReference>
<sequence length="434" mass="51037">MNVSYLPDLCMKEISTVLKDNPSGLYRCSLINRHWNQYFLPELWKEPFQAKARINTKRLIETLFLCLPPEEKECIQDFTNIPINSNPHSMYSKYIQVLNLRMLSQYIEKDFPRMHHQLIYEKLFHHFNSNSTNISKIIFFMGKKGKTTSNNYYNADHAGYPDLFLCPNAKNLSTLKEVEFYGIALSGLIFNCYKVCRDLQTITFYNTEEFPEMLSNFNEGYRGYKYFNLKNLIKSQRNLKNLNIQGFLVSENKYLYEAVNSQNLHSLYIRGDNVLSASRKVNLITLIATYCHNLKVFKISIIDEHVKFIPSLLSSCRRLEHVTFNTYDQIEVINIDLSEIGKTMPSSMNRFALKMSLYFTPENFKEFLINIKDQTNLKVLNFKRCRLFSNDHLDTLIKHGNGRLRKLKINNARKVDHEGLLRARKFVKIETPKI</sequence>